<dbReference type="Proteomes" id="UP001595630">
    <property type="component" value="Unassembled WGS sequence"/>
</dbReference>
<protein>
    <submittedName>
        <fullName evidence="2">SIMPL domain-containing protein</fullName>
    </submittedName>
</protein>
<reference evidence="3" key="1">
    <citation type="journal article" date="2019" name="Int. J. Syst. Evol. Microbiol.">
        <title>The Global Catalogue of Microorganisms (GCM) 10K type strain sequencing project: providing services to taxonomists for standard genome sequencing and annotation.</title>
        <authorList>
            <consortium name="The Broad Institute Genomics Platform"/>
            <consortium name="The Broad Institute Genome Sequencing Center for Infectious Disease"/>
            <person name="Wu L."/>
            <person name="Ma J."/>
        </authorList>
    </citation>
    <scope>NUCLEOTIDE SEQUENCE [LARGE SCALE GENOMIC DNA]</scope>
    <source>
        <strain evidence="3">KCTC 42447</strain>
    </source>
</reference>
<keyword evidence="1" id="KW-0732">Signal</keyword>
<gene>
    <name evidence="2" type="ORF">ACFOMF_08590</name>
</gene>
<dbReference type="EMBL" id="JBHRXZ010000018">
    <property type="protein sequence ID" value="MFC3607829.1"/>
    <property type="molecule type" value="Genomic_DNA"/>
</dbReference>
<dbReference type="RefSeq" id="WP_386363712.1">
    <property type="nucleotide sequence ID" value="NZ_JBHRXZ010000018.1"/>
</dbReference>
<feature type="chain" id="PRO_5046280026" evidence="1">
    <location>
        <begin position="24"/>
        <end position="231"/>
    </location>
</feature>
<organism evidence="2 3">
    <name type="scientific">Stutzerimonas tarimensis</name>
    <dbReference type="NCBI Taxonomy" id="1507735"/>
    <lineage>
        <taxon>Bacteria</taxon>
        <taxon>Pseudomonadati</taxon>
        <taxon>Pseudomonadota</taxon>
        <taxon>Gammaproteobacteria</taxon>
        <taxon>Pseudomonadales</taxon>
        <taxon>Pseudomonadaceae</taxon>
        <taxon>Stutzerimonas</taxon>
    </lineage>
</organism>
<evidence type="ECO:0000256" key="1">
    <source>
        <dbReference type="SAM" id="SignalP"/>
    </source>
</evidence>
<name>A0ABV7T3R8_9GAMM</name>
<dbReference type="Pfam" id="PF04402">
    <property type="entry name" value="SIMPL"/>
    <property type="match status" value="1"/>
</dbReference>
<proteinExistence type="predicted"/>
<dbReference type="PANTHER" id="PTHR34387:SF1">
    <property type="entry name" value="PERIPLASMIC IMMUNOGENIC PROTEIN"/>
    <property type="match status" value="1"/>
</dbReference>
<keyword evidence="3" id="KW-1185">Reference proteome</keyword>
<evidence type="ECO:0000313" key="2">
    <source>
        <dbReference type="EMBL" id="MFC3607829.1"/>
    </source>
</evidence>
<comment type="caution">
    <text evidence="2">The sequence shown here is derived from an EMBL/GenBank/DDBJ whole genome shotgun (WGS) entry which is preliminary data.</text>
</comment>
<dbReference type="Gene3D" id="3.30.110.170">
    <property type="entry name" value="Protein of unknown function (DUF541), domain 1"/>
    <property type="match status" value="1"/>
</dbReference>
<accession>A0ABV7T3R8</accession>
<feature type="signal peptide" evidence="1">
    <location>
        <begin position="1"/>
        <end position="23"/>
    </location>
</feature>
<evidence type="ECO:0000313" key="3">
    <source>
        <dbReference type="Proteomes" id="UP001595630"/>
    </source>
</evidence>
<dbReference type="Gene3D" id="3.30.70.2970">
    <property type="entry name" value="Protein of unknown function (DUF541), domain 2"/>
    <property type="match status" value="1"/>
</dbReference>
<dbReference type="PANTHER" id="PTHR34387">
    <property type="entry name" value="SLR1258 PROTEIN"/>
    <property type="match status" value="1"/>
</dbReference>
<dbReference type="InterPro" id="IPR007497">
    <property type="entry name" value="SIMPL/DUF541"/>
</dbReference>
<dbReference type="InterPro" id="IPR052022">
    <property type="entry name" value="26kDa_periplasmic_antigen"/>
</dbReference>
<sequence length="231" mass="24972">MLARPLLGCSLLLAILASPSLMAEPRYNQVALRAEVSNEIAHDRMHVTLFSEAQDTDPARLANQITRTLNQALETARKTQGVTVATGSRNSYPMYDGERGVITGWRERAELRLESGDFTALSKLTGNLMGSLNMGGMHFSVSNAVRQQNEDAMLKDAVAAFQARAQLATEALGGTDYRLVSLNLNSGGGFQPMLRSTAMKADRLEMLSPEVEAGTQQLTLSADGVIEVTMP</sequence>